<keyword evidence="4" id="KW-0808">Transferase</keyword>
<sequence length="797" mass="91054">MFNLDKDAYLQLIQHSGSLRELYINASTDQLMVLACVYNVIWTYTLSEITGNVSQVDRVWTLLPLLYTAIPAFDLAIKTYLQAPPSTSFLAVVQTTVSSRALLLLSLQLLWSLRLTFNTARRGLMAFTSEDYRWPIVKAKLSWWQFKLLNLFFVAIAQNVLHLITGIPALLIAKTPQYSINRNDYLIFGLGVLNILAEFIADNQQYAYQTWKRATATKEASEKGTLTAKERKLYSDGFNTSGLFAISRHPNFAFEQMNWWLWSLLVLLGSKLTLQETIRNFISPLSMSLLFESSTRLTEGISLSKYPAYRQYQKEVAMFIPQFTLLKKLYNRFPDEYLQSLEVAHRMWYGYGELTWEWQTGIRSVVYPGIYALGYAFGDFLNLPVTLPPKLINAAFATAQDIAMIGFMRREYGDDKAKAYVLLAFTNVYDLYTRQRSLSNTAETALTSIALYNWPFHRSFASNQRFAKSLVCISLAIAVRPTNALVWIPLAVDLLWRRTLNLYHALLIVGCIAWVTFSIHCRPIDTPRTISLLAMTCLDSWAYGSLMITPLNFIQTNIIDSVSHFYGTSGASYYVTQAWPLLLNTGIVYFMQAILDMRTPMEKALRSVLVFVTLVYTLLAHKEWRFIQPLLPIAMALTASRMDVTRVSKKMRALLGIGVLAALYLITTHMRGQVEVSEWVAGAEGVQSVGFYMPCHSTPWQSHIHRPDLKLYAVQCQPMGYNEEKDFYASPLEFIMKREEQQGLEDVVIVFEALFIDHSDLQDALLTLYHIDHAIFNSILHEDSRRRGDVVVLKRTA</sequence>
<keyword evidence="5 10" id="KW-0812">Transmembrane</keyword>
<proteinExistence type="inferred from homology"/>
<evidence type="ECO:0000256" key="7">
    <source>
        <dbReference type="ARBA" id="ARBA00022989"/>
    </source>
</evidence>
<evidence type="ECO:0000256" key="8">
    <source>
        <dbReference type="ARBA" id="ARBA00023136"/>
    </source>
</evidence>
<organism evidence="11 12">
    <name type="scientific">Wallemia hederae</name>
    <dbReference type="NCBI Taxonomy" id="1540922"/>
    <lineage>
        <taxon>Eukaryota</taxon>
        <taxon>Fungi</taxon>
        <taxon>Dikarya</taxon>
        <taxon>Basidiomycota</taxon>
        <taxon>Wallemiomycotina</taxon>
        <taxon>Wallemiomycetes</taxon>
        <taxon>Wallemiales</taxon>
        <taxon>Wallemiaceae</taxon>
        <taxon>Wallemia</taxon>
    </lineage>
</organism>
<keyword evidence="7 10" id="KW-1133">Transmembrane helix</keyword>
<keyword evidence="6 10" id="KW-0256">Endoplasmic reticulum</keyword>
<keyword evidence="3 10" id="KW-0328">Glycosyltransferase</keyword>
<feature type="transmembrane region" description="Helical" evidence="10">
    <location>
        <begin position="571"/>
        <end position="591"/>
    </location>
</feature>
<evidence type="ECO:0000313" key="12">
    <source>
        <dbReference type="Proteomes" id="UP000310189"/>
    </source>
</evidence>
<dbReference type="InterPro" id="IPR010721">
    <property type="entry name" value="UstE-like"/>
</dbReference>
<name>A0A4T0FQ26_9BASI</name>
<evidence type="ECO:0000256" key="10">
    <source>
        <dbReference type="RuleBase" id="RU363075"/>
    </source>
</evidence>
<dbReference type="Gene3D" id="1.20.120.1630">
    <property type="match status" value="1"/>
</dbReference>
<evidence type="ECO:0000256" key="6">
    <source>
        <dbReference type="ARBA" id="ARBA00022824"/>
    </source>
</evidence>
<comment type="caution">
    <text evidence="11">The sequence shown here is derived from an EMBL/GenBank/DDBJ whole genome shotgun (WGS) entry which is preliminary data.</text>
</comment>
<dbReference type="EMBL" id="SPNW01000016">
    <property type="protein sequence ID" value="TIA90827.1"/>
    <property type="molecule type" value="Genomic_DNA"/>
</dbReference>
<dbReference type="Pfam" id="PF03901">
    <property type="entry name" value="Glyco_transf_22"/>
    <property type="match status" value="1"/>
</dbReference>
<feature type="transmembrane region" description="Helical" evidence="10">
    <location>
        <begin position="502"/>
        <end position="520"/>
    </location>
</feature>
<dbReference type="AlphaFoldDB" id="A0A4T0FQ26"/>
<feature type="transmembrane region" description="Helical" evidence="10">
    <location>
        <begin position="466"/>
        <end position="490"/>
    </location>
</feature>
<comment type="function">
    <text evidence="9">Mannosyltransferase involved in glycosylphosphatidylinositol-anchor biosynthesis. Transfers the third mannose to Man2-GlcN-acyl-PI during GPI precursor assembly.</text>
</comment>
<comment type="similarity">
    <text evidence="2">Belongs to the glycosyltransferase 22 family. PIGB subfamily.</text>
</comment>
<evidence type="ECO:0000256" key="9">
    <source>
        <dbReference type="ARBA" id="ARBA00024708"/>
    </source>
</evidence>
<evidence type="ECO:0000256" key="4">
    <source>
        <dbReference type="ARBA" id="ARBA00022679"/>
    </source>
</evidence>
<dbReference type="PANTHER" id="PTHR22760">
    <property type="entry name" value="GLYCOSYLTRANSFERASE"/>
    <property type="match status" value="1"/>
</dbReference>
<accession>A0A4T0FQ26</accession>
<dbReference type="GO" id="GO:0006506">
    <property type="term" value="P:GPI anchor biosynthetic process"/>
    <property type="evidence" value="ECO:0007669"/>
    <property type="project" value="TreeGrafter"/>
</dbReference>
<evidence type="ECO:0000256" key="2">
    <source>
        <dbReference type="ARBA" id="ARBA00006065"/>
    </source>
</evidence>
<evidence type="ECO:0000256" key="5">
    <source>
        <dbReference type="ARBA" id="ARBA00022692"/>
    </source>
</evidence>
<dbReference type="EC" id="2.4.1.-" evidence="10"/>
<feature type="transmembrane region" description="Helical" evidence="10">
    <location>
        <begin position="532"/>
        <end position="551"/>
    </location>
</feature>
<evidence type="ECO:0000256" key="3">
    <source>
        <dbReference type="ARBA" id="ARBA00022676"/>
    </source>
</evidence>
<protein>
    <recommendedName>
        <fullName evidence="10">Mannosyltransferase</fullName>
        <ecNumber evidence="10">2.4.1.-</ecNumber>
    </recommendedName>
</protein>
<feature type="transmembrane region" description="Helical" evidence="10">
    <location>
        <begin position="151"/>
        <end position="173"/>
    </location>
</feature>
<feature type="transmembrane region" description="Helical" evidence="10">
    <location>
        <begin position="603"/>
        <end position="620"/>
    </location>
</feature>
<dbReference type="GO" id="GO:0005789">
    <property type="term" value="C:endoplasmic reticulum membrane"/>
    <property type="evidence" value="ECO:0007669"/>
    <property type="project" value="UniProtKB-SubCell"/>
</dbReference>
<dbReference type="InterPro" id="IPR005599">
    <property type="entry name" value="GPI_mannosylTrfase"/>
</dbReference>
<dbReference type="Proteomes" id="UP000310189">
    <property type="component" value="Unassembled WGS sequence"/>
</dbReference>
<dbReference type="GO" id="GO:0000026">
    <property type="term" value="F:alpha-1,2-mannosyltransferase activity"/>
    <property type="evidence" value="ECO:0007669"/>
    <property type="project" value="TreeGrafter"/>
</dbReference>
<keyword evidence="8 10" id="KW-0472">Membrane</keyword>
<dbReference type="Pfam" id="PF06966">
    <property type="entry name" value="DUF1295"/>
    <property type="match status" value="1"/>
</dbReference>
<reference evidence="11 12" key="1">
    <citation type="submission" date="2019-03" db="EMBL/GenBank/DDBJ databases">
        <title>Sequencing 23 genomes of Wallemia ichthyophaga.</title>
        <authorList>
            <person name="Gostincar C."/>
        </authorList>
    </citation>
    <scope>NUCLEOTIDE SEQUENCE [LARGE SCALE GENOMIC DNA]</scope>
    <source>
        <strain evidence="11 12">EXF-5753</strain>
    </source>
</reference>
<evidence type="ECO:0000256" key="1">
    <source>
        <dbReference type="ARBA" id="ARBA00004477"/>
    </source>
</evidence>
<comment type="subcellular location">
    <subcellularLocation>
        <location evidence="1 10">Endoplasmic reticulum membrane</location>
        <topology evidence="1 10">Multi-pass membrane protein</topology>
    </subcellularLocation>
</comment>
<dbReference type="PANTHER" id="PTHR22760:SF4">
    <property type="entry name" value="GPI MANNOSYLTRANSFERASE 3"/>
    <property type="match status" value="1"/>
</dbReference>
<keyword evidence="12" id="KW-1185">Reference proteome</keyword>
<dbReference type="OrthoDB" id="201504at2759"/>
<gene>
    <name evidence="11" type="ORF">E3P99_01412</name>
</gene>
<evidence type="ECO:0000313" key="11">
    <source>
        <dbReference type="EMBL" id="TIA90827.1"/>
    </source>
</evidence>